<dbReference type="InterPro" id="IPR014985">
    <property type="entry name" value="WbqC"/>
</dbReference>
<dbReference type="EMBL" id="JPIU01000051">
    <property type="protein sequence ID" value="KIO42612.1"/>
    <property type="molecule type" value="Genomic_DNA"/>
</dbReference>
<dbReference type="OrthoDB" id="1523452at2"/>
<proteinExistence type="predicted"/>
<evidence type="ECO:0000313" key="2">
    <source>
        <dbReference type="Proteomes" id="UP000031980"/>
    </source>
</evidence>
<dbReference type="Proteomes" id="UP000031980">
    <property type="component" value="Unassembled WGS sequence"/>
</dbReference>
<keyword evidence="2" id="KW-1185">Reference proteome</keyword>
<gene>
    <name evidence="1" type="ORF">BA92_14715</name>
</gene>
<accession>A0A0C3N9B4</accession>
<evidence type="ECO:0008006" key="3">
    <source>
        <dbReference type="Google" id="ProtNLM"/>
    </source>
</evidence>
<dbReference type="Pfam" id="PF08889">
    <property type="entry name" value="WbqC"/>
    <property type="match status" value="1"/>
</dbReference>
<evidence type="ECO:0000313" key="1">
    <source>
        <dbReference type="EMBL" id="KIO42612.1"/>
    </source>
</evidence>
<organism evidence="1 2">
    <name type="scientific">Sanguibacteroides justesenii</name>
    <dbReference type="NCBI Taxonomy" id="1547597"/>
    <lineage>
        <taxon>Bacteria</taxon>
        <taxon>Pseudomonadati</taxon>
        <taxon>Bacteroidota</taxon>
        <taxon>Bacteroidia</taxon>
        <taxon>Bacteroidales</taxon>
        <taxon>Porphyromonadaceae</taxon>
        <taxon>Sanguibacteroides</taxon>
    </lineage>
</organism>
<dbReference type="AlphaFoldDB" id="A0A0C3N9B4"/>
<name>A0A0C3N9B4_9PORP</name>
<dbReference type="RefSeq" id="WP_041505601.1">
    <property type="nucleotide sequence ID" value="NZ_JPIU01000051.1"/>
</dbReference>
<protein>
    <recommendedName>
        <fullName evidence="3">WbqC-like protein</fullName>
    </recommendedName>
</protein>
<reference evidence="1 2" key="1">
    <citation type="submission" date="2014-07" db="EMBL/GenBank/DDBJ databases">
        <title>Porphyromonadaceae bacterium OUH 308042 = ATCC BAA-2681 = DSM 28342 draft genome.</title>
        <authorList>
            <person name="Sydenham T.V."/>
            <person name="Hasman H."/>
            <person name="Justensen U.S."/>
        </authorList>
    </citation>
    <scope>NUCLEOTIDE SEQUENCE [LARGE SCALE GENOMIC DNA]</scope>
    <source>
        <strain evidence="1 2">OUH 308042</strain>
    </source>
</reference>
<sequence length="205" mass="24145">MKKILLNTAYFPPIQYLSKIKDYEEVIIEQYEHYGKQSYRNRCDIMTANGVMTLSVPVIKATSKKILTKETCIDYSTSWQKLHFKGIESAYKNSPYYDYYMDHFTSFFTKKEKYLLDLNMKIIHEILDILSLNNTIALSTDYVNTPDHCDDFRDVIHPKPSRRKFNDPFVAKPYHQTFAERFPFAPNLSVMDLLFNEGPDATLYL</sequence>
<comment type="caution">
    <text evidence="1">The sequence shown here is derived from an EMBL/GenBank/DDBJ whole genome shotgun (WGS) entry which is preliminary data.</text>
</comment>